<dbReference type="Proteomes" id="UP000248856">
    <property type="component" value="Unassembled WGS sequence"/>
</dbReference>
<dbReference type="Pfam" id="PF06903">
    <property type="entry name" value="VirK"/>
    <property type="match status" value="1"/>
</dbReference>
<gene>
    <name evidence="2" type="ORF">AX018_103046</name>
</gene>
<dbReference type="OrthoDB" id="8637105at2"/>
<dbReference type="InterPro" id="IPR010694">
    <property type="entry name" value="Uncharacterised_VirK"/>
</dbReference>
<feature type="signal peptide" evidence="1">
    <location>
        <begin position="1"/>
        <end position="28"/>
    </location>
</feature>
<dbReference type="AlphaFoldDB" id="A0A328Z0E2"/>
<evidence type="ECO:0000313" key="3">
    <source>
        <dbReference type="Proteomes" id="UP000248856"/>
    </source>
</evidence>
<evidence type="ECO:0000256" key="1">
    <source>
        <dbReference type="SAM" id="SignalP"/>
    </source>
</evidence>
<sequence>MTTQNRLRTRTLVIASALWAACAATAHADDKLNTLAAIQHALEDGDSVAVAIDLSQCVPQGDAAPSQTRGGRRIEAYRIVADGTLSFGESHTTVARDGQPILQFMRYQVRPDQTVDFTTYMFNLPGYDQRTVPATYRCAIGQGIKFRKD</sequence>
<organism evidence="2 3">
    <name type="scientific">Paracidovorax anthurii</name>
    <dbReference type="NCBI Taxonomy" id="78229"/>
    <lineage>
        <taxon>Bacteria</taxon>
        <taxon>Pseudomonadati</taxon>
        <taxon>Pseudomonadota</taxon>
        <taxon>Betaproteobacteria</taxon>
        <taxon>Burkholderiales</taxon>
        <taxon>Comamonadaceae</taxon>
        <taxon>Paracidovorax</taxon>
    </lineage>
</organism>
<protein>
    <submittedName>
        <fullName evidence="2">VirK protein</fullName>
    </submittedName>
</protein>
<dbReference type="RefSeq" id="WP_111878538.1">
    <property type="nucleotide sequence ID" value="NZ_CBCSGC010000125.1"/>
</dbReference>
<accession>A0A328Z0E2</accession>
<comment type="caution">
    <text evidence="2">The sequence shown here is derived from an EMBL/GenBank/DDBJ whole genome shotgun (WGS) entry which is preliminary data.</text>
</comment>
<name>A0A328Z0E2_9BURK</name>
<keyword evidence="1" id="KW-0732">Signal</keyword>
<keyword evidence="3" id="KW-1185">Reference proteome</keyword>
<proteinExistence type="predicted"/>
<evidence type="ECO:0000313" key="2">
    <source>
        <dbReference type="EMBL" id="RAR78545.1"/>
    </source>
</evidence>
<reference evidence="2 3" key="1">
    <citation type="submission" date="2018-06" db="EMBL/GenBank/DDBJ databases">
        <title>Genomic Encyclopedia of Archaeal and Bacterial Type Strains, Phase II (KMG-II): from individual species to whole genera.</title>
        <authorList>
            <person name="Goeker M."/>
        </authorList>
    </citation>
    <scope>NUCLEOTIDE SEQUENCE [LARGE SCALE GENOMIC DNA]</scope>
    <source>
        <strain evidence="2 3">CFPB 3232</strain>
    </source>
</reference>
<dbReference type="EMBL" id="QLTA01000030">
    <property type="protein sequence ID" value="RAR78545.1"/>
    <property type="molecule type" value="Genomic_DNA"/>
</dbReference>
<dbReference type="PROSITE" id="PS51257">
    <property type="entry name" value="PROKAR_LIPOPROTEIN"/>
    <property type="match status" value="1"/>
</dbReference>
<feature type="chain" id="PRO_5016468787" evidence="1">
    <location>
        <begin position="29"/>
        <end position="149"/>
    </location>
</feature>